<keyword evidence="3" id="KW-1185">Reference proteome</keyword>
<proteinExistence type="predicted"/>
<sequence>MAAARDTRDYLVQFFDTNTVPRWIDTLTDTRTLTDDCNCNYQCHPRLARDAWLCFASHTTPLYSTLALGLALLPTDVYTQALYYVLRVQVAYNVCFCRLSIYASTLLPPPGGLIRCGRDGSTGTPMAARAAAAMTNHAGCEDVLYVAMTRTTPDYTSSSRRRHGSRNLDPPTVDGAGRHCCPRRSDLVGSGGRESLADGASSKHADEQTGGQTRPPSNPLQNPTEEAKIAGSHSRLRRRYYPSSVARPNYLLDVREEESWTAVV</sequence>
<organism evidence="2 3">
    <name type="scientific">Colletotrichum musicola</name>
    <dbReference type="NCBI Taxonomy" id="2175873"/>
    <lineage>
        <taxon>Eukaryota</taxon>
        <taxon>Fungi</taxon>
        <taxon>Dikarya</taxon>
        <taxon>Ascomycota</taxon>
        <taxon>Pezizomycotina</taxon>
        <taxon>Sordariomycetes</taxon>
        <taxon>Hypocreomycetidae</taxon>
        <taxon>Glomerellales</taxon>
        <taxon>Glomerellaceae</taxon>
        <taxon>Colletotrichum</taxon>
        <taxon>Colletotrichum orchidearum species complex</taxon>
    </lineage>
</organism>
<dbReference type="Proteomes" id="UP000639643">
    <property type="component" value="Unassembled WGS sequence"/>
</dbReference>
<evidence type="ECO:0000313" key="2">
    <source>
        <dbReference type="EMBL" id="KAF6834415.1"/>
    </source>
</evidence>
<gene>
    <name evidence="2" type="ORF">CMUS01_06152</name>
</gene>
<protein>
    <submittedName>
        <fullName evidence="2">Uncharacterized protein</fullName>
    </submittedName>
</protein>
<evidence type="ECO:0000256" key="1">
    <source>
        <dbReference type="SAM" id="MobiDB-lite"/>
    </source>
</evidence>
<dbReference type="EMBL" id="WIGM01000196">
    <property type="protein sequence ID" value="KAF6834415.1"/>
    <property type="molecule type" value="Genomic_DNA"/>
</dbReference>
<accession>A0A8H6KN82</accession>
<evidence type="ECO:0000313" key="3">
    <source>
        <dbReference type="Proteomes" id="UP000639643"/>
    </source>
</evidence>
<comment type="caution">
    <text evidence="2">The sequence shown here is derived from an EMBL/GenBank/DDBJ whole genome shotgun (WGS) entry which is preliminary data.</text>
</comment>
<dbReference type="AlphaFoldDB" id="A0A8H6KN82"/>
<feature type="region of interest" description="Disordered" evidence="1">
    <location>
        <begin position="154"/>
        <end position="235"/>
    </location>
</feature>
<name>A0A8H6KN82_9PEZI</name>
<reference evidence="2" key="1">
    <citation type="journal article" date="2020" name="Phytopathology">
        <title>Genome Sequence Resources of Colletotrichum truncatum, C. plurivorum, C. musicola, and C. sojae: Four Species Pathogenic to Soybean (Glycine max).</title>
        <authorList>
            <person name="Rogerio F."/>
            <person name="Boufleur T.R."/>
            <person name="Ciampi-Guillardi M."/>
            <person name="Sukno S.A."/>
            <person name="Thon M.R."/>
            <person name="Massola Junior N.S."/>
            <person name="Baroncelli R."/>
        </authorList>
    </citation>
    <scope>NUCLEOTIDE SEQUENCE</scope>
    <source>
        <strain evidence="2">LFN0074</strain>
    </source>
</reference>
<feature type="compositionally biased region" description="Polar residues" evidence="1">
    <location>
        <begin position="209"/>
        <end position="224"/>
    </location>
</feature>